<reference evidence="2 3" key="1">
    <citation type="journal article" date="2020" name="Microb. Genom.">
        <title>Genetic diversity of clinical and environmental Mucorales isolates obtained from an investigation of mucormycosis cases among solid organ transplant recipients.</title>
        <authorList>
            <person name="Nguyen M.H."/>
            <person name="Kaul D."/>
            <person name="Muto C."/>
            <person name="Cheng S.J."/>
            <person name="Richter R.A."/>
            <person name="Bruno V.M."/>
            <person name="Liu G."/>
            <person name="Beyhan S."/>
            <person name="Sundermann A.J."/>
            <person name="Mounaud S."/>
            <person name="Pasculle A.W."/>
            <person name="Nierman W.C."/>
            <person name="Driscoll E."/>
            <person name="Cumbie R."/>
            <person name="Clancy C.J."/>
            <person name="Dupont C.L."/>
        </authorList>
    </citation>
    <scope>NUCLEOTIDE SEQUENCE [LARGE SCALE GENOMIC DNA]</scope>
    <source>
        <strain evidence="2 3">GL24</strain>
    </source>
</reference>
<feature type="region of interest" description="Disordered" evidence="1">
    <location>
        <begin position="1"/>
        <end position="28"/>
    </location>
</feature>
<sequence>MLATTLAPSGDHAKSSLPPNGLDGASPSMVALSADAPLTGPALAAGNGATNRVLRRPSFQVSQWRTNSESKTLPLALASLLSLSFFPVQARSEAHAWNTPALNSTRSSCGDTW</sequence>
<proteinExistence type="predicted"/>
<keyword evidence="3" id="KW-1185">Reference proteome</keyword>
<dbReference type="EMBL" id="JAANIU010009020">
    <property type="protein sequence ID" value="KAG1533851.1"/>
    <property type="molecule type" value="Genomic_DNA"/>
</dbReference>
<name>A0A9P7C3M6_9FUNG</name>
<evidence type="ECO:0000313" key="2">
    <source>
        <dbReference type="EMBL" id="KAG1533851.1"/>
    </source>
</evidence>
<organism evidence="2 3">
    <name type="scientific">Rhizopus delemar</name>
    <dbReference type="NCBI Taxonomy" id="936053"/>
    <lineage>
        <taxon>Eukaryota</taxon>
        <taxon>Fungi</taxon>
        <taxon>Fungi incertae sedis</taxon>
        <taxon>Mucoromycota</taxon>
        <taxon>Mucoromycotina</taxon>
        <taxon>Mucoromycetes</taxon>
        <taxon>Mucorales</taxon>
        <taxon>Mucorineae</taxon>
        <taxon>Rhizopodaceae</taxon>
        <taxon>Rhizopus</taxon>
    </lineage>
</organism>
<evidence type="ECO:0000256" key="1">
    <source>
        <dbReference type="SAM" id="MobiDB-lite"/>
    </source>
</evidence>
<gene>
    <name evidence="2" type="ORF">G6F50_015730</name>
</gene>
<dbReference type="Proteomes" id="UP000740926">
    <property type="component" value="Unassembled WGS sequence"/>
</dbReference>
<dbReference type="AlphaFoldDB" id="A0A9P7C3M6"/>
<evidence type="ECO:0000313" key="3">
    <source>
        <dbReference type="Proteomes" id="UP000740926"/>
    </source>
</evidence>
<protein>
    <submittedName>
        <fullName evidence="2">Uncharacterized protein</fullName>
    </submittedName>
</protein>
<accession>A0A9P7C3M6</accession>
<comment type="caution">
    <text evidence="2">The sequence shown here is derived from an EMBL/GenBank/DDBJ whole genome shotgun (WGS) entry which is preliminary data.</text>
</comment>